<reference evidence="2" key="1">
    <citation type="submission" date="2016-05" db="EMBL/GenBank/DDBJ databases">
        <title>Draft genome of Corynebacterium afermentans subsp. afermentans LCDC 88199T.</title>
        <authorList>
            <person name="Bernier A.-M."/>
            <person name="Bernard K."/>
        </authorList>
    </citation>
    <scope>NUCLEOTIDE SEQUENCE [LARGE SCALE GENOMIC DNA]</scope>
    <source>
        <strain evidence="2">NML04-0072</strain>
    </source>
</reference>
<proteinExistence type="predicted"/>
<dbReference type="Proteomes" id="UP000077589">
    <property type="component" value="Unassembled WGS sequence"/>
</dbReference>
<gene>
    <name evidence="1" type="ORF">A7P90_07320</name>
</gene>
<dbReference type="RefSeq" id="WP_064087840.1">
    <property type="nucleotide sequence ID" value="NZ_LXSG01000034.1"/>
</dbReference>
<accession>A0A1A9RJ23</accession>
<organism evidence="1 2">
    <name type="scientific">Eikenella corrodens</name>
    <dbReference type="NCBI Taxonomy" id="539"/>
    <lineage>
        <taxon>Bacteria</taxon>
        <taxon>Pseudomonadati</taxon>
        <taxon>Pseudomonadota</taxon>
        <taxon>Betaproteobacteria</taxon>
        <taxon>Neisseriales</taxon>
        <taxon>Neisseriaceae</taxon>
        <taxon>Eikenella</taxon>
    </lineage>
</organism>
<name>A0A1A9RJ23_EIKCO</name>
<sequence>MAKRKCKVCGTVFEKQRPLQFVCSPACGIEYQREQKRKAAIKSEREAKRKERAKTAALRHRLETIPELTKKAQAAFNRYIRLRDRDKPCISCGKPLGSEPNSYDAGHYRSVGSSPHLRFDENNVHGQCKHCNCHLSGNVVAYRQGLIERIGLDEVERIEADQSEKHYGKQDLRELAATYRKKAREIEKCNP</sequence>
<dbReference type="EMBL" id="LXSG01000034">
    <property type="protein sequence ID" value="OAM18538.1"/>
    <property type="molecule type" value="Genomic_DNA"/>
</dbReference>
<evidence type="ECO:0000313" key="1">
    <source>
        <dbReference type="EMBL" id="OAM18538.1"/>
    </source>
</evidence>
<dbReference type="Pfam" id="PF05766">
    <property type="entry name" value="NinG"/>
    <property type="match status" value="1"/>
</dbReference>
<evidence type="ECO:0000313" key="2">
    <source>
        <dbReference type="Proteomes" id="UP000077589"/>
    </source>
</evidence>
<dbReference type="OrthoDB" id="5741553at2"/>
<comment type="caution">
    <text evidence="1">The sequence shown here is derived from an EMBL/GenBank/DDBJ whole genome shotgun (WGS) entry which is preliminary data.</text>
</comment>
<dbReference type="InterPro" id="IPR008713">
    <property type="entry name" value="Phage_lambda_NinG"/>
</dbReference>
<evidence type="ECO:0008006" key="3">
    <source>
        <dbReference type="Google" id="ProtNLM"/>
    </source>
</evidence>
<dbReference type="AlphaFoldDB" id="A0A1A9RJ23"/>
<protein>
    <recommendedName>
        <fullName evidence="3">NinG protein</fullName>
    </recommendedName>
</protein>